<comment type="caution">
    <text evidence="3">The sequence shown here is derived from an EMBL/GenBank/DDBJ whole genome shotgun (WGS) entry which is preliminary data.</text>
</comment>
<reference evidence="3 4" key="1">
    <citation type="submission" date="2018-03" db="EMBL/GenBank/DDBJ databases">
        <title>Genome assembly of novel Miniimonas species PCH200.</title>
        <authorList>
            <person name="Thakur V."/>
            <person name="Kumar V."/>
            <person name="Singh D."/>
        </authorList>
    </citation>
    <scope>NUCLEOTIDE SEQUENCE [LARGE SCALE GENOMIC DNA]</scope>
    <source>
        <strain evidence="3 4">PCH200</strain>
    </source>
</reference>
<dbReference type="NCBIfam" id="TIGR03773">
    <property type="entry name" value="anch_rpt_wall"/>
    <property type="match status" value="1"/>
</dbReference>
<evidence type="ECO:0000256" key="1">
    <source>
        <dbReference type="SAM" id="MobiDB-lite"/>
    </source>
</evidence>
<dbReference type="InterPro" id="IPR022435">
    <property type="entry name" value="Surface-anchored_actinobac"/>
</dbReference>
<keyword evidence="2" id="KW-0812">Transmembrane</keyword>
<protein>
    <recommendedName>
        <fullName evidence="5">Surface-anchored protein</fullName>
    </recommendedName>
</protein>
<name>A0A2U1ZSB9_9MICO</name>
<dbReference type="NCBIfam" id="NF038134">
    <property type="entry name" value="choice_anch_M"/>
    <property type="match status" value="3"/>
</dbReference>
<dbReference type="InterPro" id="IPR022395">
    <property type="entry name" value="CHP03773_ABC_transptr-like"/>
</dbReference>
<keyword evidence="2" id="KW-0472">Membrane</keyword>
<feature type="compositionally biased region" description="Gly residues" evidence="1">
    <location>
        <begin position="1015"/>
        <end position="1034"/>
    </location>
</feature>
<feature type="region of interest" description="Disordered" evidence="1">
    <location>
        <begin position="1287"/>
        <end position="1312"/>
    </location>
</feature>
<evidence type="ECO:0000256" key="2">
    <source>
        <dbReference type="SAM" id="Phobius"/>
    </source>
</evidence>
<accession>A0A2U1ZSB9</accession>
<proteinExistence type="predicted"/>
<dbReference type="NCBIfam" id="TIGR03769">
    <property type="entry name" value="P_ac_wall_RPT"/>
    <property type="match status" value="3"/>
</dbReference>
<gene>
    <name evidence="3" type="ORF">C8046_03490</name>
</gene>
<feature type="transmembrane region" description="Helical" evidence="2">
    <location>
        <begin position="1324"/>
        <end position="1344"/>
    </location>
</feature>
<keyword evidence="2" id="KW-1133">Transmembrane helix</keyword>
<sequence>MSTSAPDRPGTHRRSRLAAAVSGIFALAGSLALTAVPAAADERPVAFDHGHIDAFNLTLVDGAPALNLKEDVTGSHVPHDPELVNLVVKDEALTAFPDGASYASYFPEELLGKTAHYLPLTQDPTLLWPGWDSLQLGSAWNTVDIHITDVDGPGEIFVWSQGSFGDKRPLLNGGSYQLPGTIHQSALAHVHANWAFTQPGEYLLTVSADVSSSATGAAATTNEATYLFTVGAQTPPTSVTLSGLAESYLPGDTVELLAQTDVSLKNATYRWESSLDGSAWSQVPDQVTDTYRAPVQDGQQLRAVITARSATVTSAPVTTIELAAGNVVIQGLTNPYLPGDVVELTAVTDADLPGATYRWETSPDGLAWSELSDQTAAELSVPAVDAQQIRVTHLSGSREVTAQPVVVELVDLPTTLTVTGLLESYLPGQDVVLEAKPDILVDGGVFAWETSDDSSNGWTPVAGAAGSVLTTPAFAGQRIRATYTTYGQNVVSEPVTVRTDAPSPTSLTIEGLQPSYELGESVRLSAVTDIQPDEVTYRWETSTDASTWTPVAGQLASTLTLPATDGEKIRVVASGNGWSLTSPSVTVSVATAGPQLPTSVAVTGLKSSYQREETVTLTAVTDEPAPGAAYAWQAYTTPLIGQPTWNPIAGQTSATYSATARDGQRLRVVATVGEQTLTSQPVTVVVTQAPPGQCWATDLDHGHVDTFSLGLGGPDKLPILELKEDVTGQRVARSPQDVNLLVKEDALTTLPAVAGVPTALHDRPAYYLPLTQDADLLWPGWDSLELAPGGWQTVDIDVTGVEGPGEVYLWSSSSFGGATALLNDGRFQLPGTIHQGALAHVHSNWAFTEPGAYFITVTATAHKGDVSHTTNTATYLFTVGDADLPPDYRDCVAPPAADPLAPDSTELTDSTRGGLTLAPSQVRAGEQVRVDLPADGVATVAAFLHSDPTLVTDGWVRTDAEGSFLVTVPRSTEPGAHRLSVVDAGNQLAGWADLKVLPARADVTRPPTTPPPGAPGAGDTPGTGGATGPGGGKAAGDASAPSGGGSAGSGTPPVCLPVTGSAAAKAPAPAPAPAPGAGGAAAPAPTGEVVVGSEGHFDFGPVVQDGEFQIQVKDDRTAPPVWRQPESVVFDVGEPALRKAADIPAELNFVAPAGQDVYMIQQIQEVGIPWIGFNTQHETIVNGPGAQGATLTLDKAEGPGEVAIFLNGNFGQLVGQRVVDTVGGPTSYTIPANTHQHGNWVFTEAGVYTVTFTIAADGESATSTLRFAVGQSDPAAAGKAGAAAAAPAADGSTEAEKKPAAGQGKTASGQSCTLASTGVDTDPAALALAGAIAVLVGAVLHVAAKRRTAHGRREPA</sequence>
<evidence type="ECO:0000313" key="4">
    <source>
        <dbReference type="Proteomes" id="UP000245166"/>
    </source>
</evidence>
<dbReference type="Proteomes" id="UP000245166">
    <property type="component" value="Unassembled WGS sequence"/>
</dbReference>
<dbReference type="EMBL" id="PYHR01000002">
    <property type="protein sequence ID" value="PWD49884.1"/>
    <property type="molecule type" value="Genomic_DNA"/>
</dbReference>
<evidence type="ECO:0000313" key="3">
    <source>
        <dbReference type="EMBL" id="PWD49884.1"/>
    </source>
</evidence>
<feature type="region of interest" description="Disordered" evidence="1">
    <location>
        <begin position="999"/>
        <end position="1093"/>
    </location>
</feature>
<dbReference type="RefSeq" id="WP_109228267.1">
    <property type="nucleotide sequence ID" value="NZ_PYHR01000002.1"/>
</dbReference>
<organism evidence="3 4">
    <name type="scientific">Serinibacter arcticus</name>
    <dbReference type="NCBI Taxonomy" id="1655435"/>
    <lineage>
        <taxon>Bacteria</taxon>
        <taxon>Bacillati</taxon>
        <taxon>Actinomycetota</taxon>
        <taxon>Actinomycetes</taxon>
        <taxon>Micrococcales</taxon>
        <taxon>Beutenbergiaceae</taxon>
        <taxon>Serinibacter</taxon>
    </lineage>
</organism>
<evidence type="ECO:0008006" key="5">
    <source>
        <dbReference type="Google" id="ProtNLM"/>
    </source>
</evidence>
<keyword evidence="4" id="KW-1185">Reference proteome</keyword>